<evidence type="ECO:0000313" key="2">
    <source>
        <dbReference type="Proteomes" id="UP001144323"/>
    </source>
</evidence>
<evidence type="ECO:0000313" key="1">
    <source>
        <dbReference type="EMBL" id="GLI92062.1"/>
    </source>
</evidence>
<dbReference type="RefSeq" id="WP_281801044.1">
    <property type="nucleotide sequence ID" value="NZ_BSEC01000001.1"/>
</dbReference>
<dbReference type="EMBL" id="BSEC01000001">
    <property type="protein sequence ID" value="GLI92062.1"/>
    <property type="molecule type" value="Genomic_DNA"/>
</dbReference>
<keyword evidence="2" id="KW-1185">Reference proteome</keyword>
<reference evidence="1" key="1">
    <citation type="journal article" date="2023" name="Int. J. Syst. Evol. Microbiol.">
        <title>Methylocystis iwaonis sp. nov., a type II methane-oxidizing bacterium from surface soil of a rice paddy field in Japan, and emended description of the genus Methylocystis (ex Whittenbury et al. 1970) Bowman et al. 1993.</title>
        <authorList>
            <person name="Kaise H."/>
            <person name="Sawadogo J.B."/>
            <person name="Alam M.S."/>
            <person name="Ueno C."/>
            <person name="Dianou D."/>
            <person name="Shinjo R."/>
            <person name="Asakawa S."/>
        </authorList>
    </citation>
    <scope>NUCLEOTIDE SEQUENCE</scope>
    <source>
        <strain evidence="1">LMG27198</strain>
    </source>
</reference>
<dbReference type="Gene3D" id="3.30.2000.30">
    <property type="match status" value="1"/>
</dbReference>
<dbReference type="Proteomes" id="UP001144323">
    <property type="component" value="Unassembled WGS sequence"/>
</dbReference>
<evidence type="ECO:0008006" key="3">
    <source>
        <dbReference type="Google" id="ProtNLM"/>
    </source>
</evidence>
<dbReference type="Pfam" id="PF11367">
    <property type="entry name" value="Tail_completion_gp17"/>
    <property type="match status" value="1"/>
</dbReference>
<sequence>MSASPVIALRKAIRGRLLADAALVATLGGPRIYEEAPQGAAAPYALFLDTQMRDWSGALSRGAEHLLTIAVISTQRGLGPALGAAQQIADLLDEAALTLEGHRLIDLRFVSLETKRDASGRFARVAIQFRATTEYL</sequence>
<proteinExistence type="predicted"/>
<dbReference type="AlphaFoldDB" id="A0A9W6LR45"/>
<protein>
    <recommendedName>
        <fullName evidence="3">DUF3168 domain-containing protein</fullName>
    </recommendedName>
</protein>
<name>A0A9W6LR45_9HYPH</name>
<comment type="caution">
    <text evidence="1">The sequence shown here is derived from an EMBL/GenBank/DDBJ whole genome shotgun (WGS) entry which is preliminary data.</text>
</comment>
<dbReference type="InterPro" id="IPR053745">
    <property type="entry name" value="Viral_Tail_Comp_sf"/>
</dbReference>
<gene>
    <name evidence="1" type="ORF">LMG27198_10540</name>
</gene>
<accession>A0A9W6LR45</accession>
<dbReference type="InterPro" id="IPR021508">
    <property type="entry name" value="Gp17-like"/>
</dbReference>
<organism evidence="1 2">
    <name type="scientific">Methylocystis echinoides</name>
    <dbReference type="NCBI Taxonomy" id="29468"/>
    <lineage>
        <taxon>Bacteria</taxon>
        <taxon>Pseudomonadati</taxon>
        <taxon>Pseudomonadota</taxon>
        <taxon>Alphaproteobacteria</taxon>
        <taxon>Hyphomicrobiales</taxon>
        <taxon>Methylocystaceae</taxon>
        <taxon>Methylocystis</taxon>
    </lineage>
</organism>